<evidence type="ECO:0000313" key="3">
    <source>
        <dbReference type="Proteomes" id="UP000053676"/>
    </source>
</evidence>
<sequence length="67" mass="7407">MDSNDSNQHTSPPLVLTHYKAVAVRSEVILHTIASRKQHGEKKESGKREDNEQSGRPTRTGVPTGKN</sequence>
<evidence type="ECO:0000256" key="1">
    <source>
        <dbReference type="SAM" id="MobiDB-lite"/>
    </source>
</evidence>
<reference evidence="3" key="1">
    <citation type="journal article" date="2014" name="Nat. Genet.">
        <title>Genome of the human hookworm Necator americanus.</title>
        <authorList>
            <person name="Tang Y.T."/>
            <person name="Gao X."/>
            <person name="Rosa B.A."/>
            <person name="Abubucker S."/>
            <person name="Hallsworth-Pepin K."/>
            <person name="Martin J."/>
            <person name="Tyagi R."/>
            <person name="Heizer E."/>
            <person name="Zhang X."/>
            <person name="Bhonagiri-Palsikar V."/>
            <person name="Minx P."/>
            <person name="Warren W.C."/>
            <person name="Wang Q."/>
            <person name="Zhan B."/>
            <person name="Hotez P.J."/>
            <person name="Sternberg P.W."/>
            <person name="Dougall A."/>
            <person name="Gaze S.T."/>
            <person name="Mulvenna J."/>
            <person name="Sotillo J."/>
            <person name="Ranganathan S."/>
            <person name="Rabelo E.M."/>
            <person name="Wilson R.K."/>
            <person name="Felgner P.L."/>
            <person name="Bethony J."/>
            <person name="Hawdon J.M."/>
            <person name="Gasser R.B."/>
            <person name="Loukas A."/>
            <person name="Mitreva M."/>
        </authorList>
    </citation>
    <scope>NUCLEOTIDE SEQUENCE [LARGE SCALE GENOMIC DNA]</scope>
</reference>
<gene>
    <name evidence="2" type="ORF">NECAME_01225</name>
</gene>
<accession>W2U166</accession>
<keyword evidence="3" id="KW-1185">Reference proteome</keyword>
<name>W2U166_NECAM</name>
<dbReference type="EMBL" id="KI657456">
    <property type="protein sequence ID" value="ETN87067.1"/>
    <property type="molecule type" value="Genomic_DNA"/>
</dbReference>
<organism evidence="2 3">
    <name type="scientific">Necator americanus</name>
    <name type="common">Human hookworm</name>
    <dbReference type="NCBI Taxonomy" id="51031"/>
    <lineage>
        <taxon>Eukaryota</taxon>
        <taxon>Metazoa</taxon>
        <taxon>Ecdysozoa</taxon>
        <taxon>Nematoda</taxon>
        <taxon>Chromadorea</taxon>
        <taxon>Rhabditida</taxon>
        <taxon>Rhabditina</taxon>
        <taxon>Rhabditomorpha</taxon>
        <taxon>Strongyloidea</taxon>
        <taxon>Ancylostomatidae</taxon>
        <taxon>Bunostominae</taxon>
        <taxon>Necator</taxon>
    </lineage>
</organism>
<proteinExistence type="predicted"/>
<evidence type="ECO:0000313" key="2">
    <source>
        <dbReference type="EMBL" id="ETN87067.1"/>
    </source>
</evidence>
<dbReference type="KEGG" id="nai:NECAME_01225"/>
<dbReference type="Proteomes" id="UP000053676">
    <property type="component" value="Unassembled WGS sequence"/>
</dbReference>
<protein>
    <submittedName>
        <fullName evidence="2">Uncharacterized protein</fullName>
    </submittedName>
</protein>
<dbReference type="AlphaFoldDB" id="W2U166"/>
<feature type="region of interest" description="Disordered" evidence="1">
    <location>
        <begin position="33"/>
        <end position="67"/>
    </location>
</feature>
<feature type="compositionally biased region" description="Basic and acidic residues" evidence="1">
    <location>
        <begin position="41"/>
        <end position="53"/>
    </location>
</feature>